<dbReference type="EC" id="2.7.1.121" evidence="3"/>
<dbReference type="InterPro" id="IPR050861">
    <property type="entry name" value="Dihydroxyacetone_Kinase"/>
</dbReference>
<keyword evidence="6" id="KW-0319">Glycerol metabolism</keyword>
<proteinExistence type="predicted"/>
<dbReference type="Pfam" id="PF02734">
    <property type="entry name" value="Dak2"/>
    <property type="match status" value="1"/>
</dbReference>
<gene>
    <name evidence="10" type="primary">dhaL</name>
    <name evidence="10" type="ORF">DEA61_02805</name>
</gene>
<evidence type="ECO:0000256" key="7">
    <source>
        <dbReference type="ARBA" id="ARBA00046577"/>
    </source>
</evidence>
<dbReference type="GO" id="GO:0004371">
    <property type="term" value="F:glycerone kinase activity"/>
    <property type="evidence" value="ECO:0007669"/>
    <property type="project" value="InterPro"/>
</dbReference>
<dbReference type="Proteomes" id="UP000264445">
    <property type="component" value="Unassembled WGS sequence"/>
</dbReference>
<evidence type="ECO:0000313" key="11">
    <source>
        <dbReference type="Proteomes" id="UP000264445"/>
    </source>
</evidence>
<comment type="pathway">
    <text evidence="2">Polyol metabolism; glycerol degradation.</text>
</comment>
<dbReference type="InterPro" id="IPR012737">
    <property type="entry name" value="DhaK_L_YcgS"/>
</dbReference>
<organism evidence="10 11">
    <name type="scientific">Caldanaerobacter subterraneus</name>
    <dbReference type="NCBI Taxonomy" id="911092"/>
    <lineage>
        <taxon>Bacteria</taxon>
        <taxon>Bacillati</taxon>
        <taxon>Bacillota</taxon>
        <taxon>Clostridia</taxon>
        <taxon>Thermoanaerobacterales</taxon>
        <taxon>Thermoanaerobacteraceae</taxon>
        <taxon>Caldanaerobacter</taxon>
    </lineage>
</organism>
<evidence type="ECO:0000256" key="1">
    <source>
        <dbReference type="ARBA" id="ARBA00001113"/>
    </source>
</evidence>
<evidence type="ECO:0000313" key="10">
    <source>
        <dbReference type="EMBL" id="HBT48791.1"/>
    </source>
</evidence>
<comment type="function">
    <text evidence="8">ADP-binding subunit of the dihydroxyacetone kinase, which is responsible for the phosphoenolpyruvate (PEP)-dependent phosphorylation of dihydroxyacetone. DhaL-ADP is converted to DhaL-ATP via a phosphoryl group transfer from DhaM and transmits it to dihydroxyacetone binds to DhaK.</text>
</comment>
<dbReference type="PANTHER" id="PTHR28629">
    <property type="entry name" value="TRIOKINASE/FMN CYCLASE"/>
    <property type="match status" value="1"/>
</dbReference>
<evidence type="ECO:0000256" key="5">
    <source>
        <dbReference type="ARBA" id="ARBA00022777"/>
    </source>
</evidence>
<dbReference type="InterPro" id="IPR004007">
    <property type="entry name" value="DhaL_dom"/>
</dbReference>
<keyword evidence="4" id="KW-0808">Transferase</keyword>
<dbReference type="EMBL" id="DOLB01000050">
    <property type="protein sequence ID" value="HBT48791.1"/>
    <property type="molecule type" value="Genomic_DNA"/>
</dbReference>
<evidence type="ECO:0000256" key="6">
    <source>
        <dbReference type="ARBA" id="ARBA00022798"/>
    </source>
</evidence>
<evidence type="ECO:0000259" key="9">
    <source>
        <dbReference type="PROSITE" id="PS51480"/>
    </source>
</evidence>
<name>A0A101E393_9THEO</name>
<dbReference type="SMART" id="SM01120">
    <property type="entry name" value="Dak2"/>
    <property type="match status" value="1"/>
</dbReference>
<dbReference type="AlphaFoldDB" id="A0A101E393"/>
<protein>
    <recommendedName>
        <fullName evidence="3">phosphoenolpyruvate--glycerone phosphotransferase</fullName>
        <ecNumber evidence="3">2.7.1.121</ecNumber>
    </recommendedName>
</protein>
<dbReference type="InterPro" id="IPR036117">
    <property type="entry name" value="DhaL_dom_sf"/>
</dbReference>
<dbReference type="NCBIfam" id="TIGR02365">
    <property type="entry name" value="dha_L_ycgS"/>
    <property type="match status" value="1"/>
</dbReference>
<accession>A0A101E393</accession>
<dbReference type="GO" id="GO:0005829">
    <property type="term" value="C:cytosol"/>
    <property type="evidence" value="ECO:0007669"/>
    <property type="project" value="TreeGrafter"/>
</dbReference>
<dbReference type="SUPFAM" id="SSF101473">
    <property type="entry name" value="DhaL-like"/>
    <property type="match status" value="1"/>
</dbReference>
<sequence>MVITKEDVLKVIDKIVEVIRENKEYLTELDSAIGDADHGINMDRGFEAVKQKLATIPENSDIGTILKTVGMTLVSTVGGASGPLYGTAFMRAGQAVQGKTELTEEDVIKIFEAALQGIKDRGKAQAGDKTMIDSIEPAYKALKESLENNIALPEALKRAVNAAKEGMEYTKNISARKGRASYLGERSIGHIDPGATSSYLMIKALADVINLL</sequence>
<dbReference type="PANTHER" id="PTHR28629:SF4">
    <property type="entry name" value="TRIOKINASE_FMN CYCLASE"/>
    <property type="match status" value="1"/>
</dbReference>
<comment type="catalytic activity">
    <reaction evidence="1">
        <text>dihydroxyacetone + phosphoenolpyruvate = dihydroxyacetone phosphate + pyruvate</text>
        <dbReference type="Rhea" id="RHEA:18381"/>
        <dbReference type="ChEBI" id="CHEBI:15361"/>
        <dbReference type="ChEBI" id="CHEBI:16016"/>
        <dbReference type="ChEBI" id="CHEBI:57642"/>
        <dbReference type="ChEBI" id="CHEBI:58702"/>
        <dbReference type="EC" id="2.7.1.121"/>
    </reaction>
</comment>
<evidence type="ECO:0000256" key="2">
    <source>
        <dbReference type="ARBA" id="ARBA00004745"/>
    </source>
</evidence>
<dbReference type="PROSITE" id="PS51480">
    <property type="entry name" value="DHAL"/>
    <property type="match status" value="1"/>
</dbReference>
<keyword evidence="5 10" id="KW-0418">Kinase</keyword>
<dbReference type="GO" id="GO:0047324">
    <property type="term" value="F:phosphoenolpyruvate-glycerone phosphotransferase activity"/>
    <property type="evidence" value="ECO:0007669"/>
    <property type="project" value="UniProtKB-EC"/>
</dbReference>
<dbReference type="GO" id="GO:0019563">
    <property type="term" value="P:glycerol catabolic process"/>
    <property type="evidence" value="ECO:0007669"/>
    <property type="project" value="TreeGrafter"/>
</dbReference>
<comment type="subunit">
    <text evidence="7">Homodimer. The dihydroxyacetone kinase complex is composed of a homodimer of DhaM, a homodimer of DhaK and the subunit DhaL.</text>
</comment>
<dbReference type="FunFam" id="1.25.40.340:FF:000002">
    <property type="entry name" value="Dihydroxyacetone kinase, L subunit"/>
    <property type="match status" value="1"/>
</dbReference>
<comment type="caution">
    <text evidence="10">The sequence shown here is derived from an EMBL/GenBank/DDBJ whole genome shotgun (WGS) entry which is preliminary data.</text>
</comment>
<dbReference type="RefSeq" id="WP_278428747.1">
    <property type="nucleotide sequence ID" value="NZ_DOLB01000050.1"/>
</dbReference>
<evidence type="ECO:0000256" key="4">
    <source>
        <dbReference type="ARBA" id="ARBA00022679"/>
    </source>
</evidence>
<dbReference type="Gene3D" id="1.25.40.340">
    <property type="match status" value="1"/>
</dbReference>
<reference evidence="10 11" key="1">
    <citation type="journal article" date="2018" name="Nat. Biotechnol.">
        <title>A standardized bacterial taxonomy based on genome phylogeny substantially revises the tree of life.</title>
        <authorList>
            <person name="Parks D.H."/>
            <person name="Chuvochina M."/>
            <person name="Waite D.W."/>
            <person name="Rinke C."/>
            <person name="Skarshewski A."/>
            <person name="Chaumeil P.A."/>
            <person name="Hugenholtz P."/>
        </authorList>
    </citation>
    <scope>NUCLEOTIDE SEQUENCE [LARGE SCALE GENOMIC DNA]</scope>
    <source>
        <strain evidence="10">UBA12544</strain>
    </source>
</reference>
<evidence type="ECO:0000256" key="3">
    <source>
        <dbReference type="ARBA" id="ARBA00012095"/>
    </source>
</evidence>
<evidence type="ECO:0000256" key="8">
    <source>
        <dbReference type="ARBA" id="ARBA00055771"/>
    </source>
</evidence>
<feature type="domain" description="DhaL" evidence="9">
    <location>
        <begin position="6"/>
        <end position="207"/>
    </location>
</feature>